<organism evidence="3 4">
    <name type="scientific">Aulographum hederae CBS 113979</name>
    <dbReference type="NCBI Taxonomy" id="1176131"/>
    <lineage>
        <taxon>Eukaryota</taxon>
        <taxon>Fungi</taxon>
        <taxon>Dikarya</taxon>
        <taxon>Ascomycota</taxon>
        <taxon>Pezizomycotina</taxon>
        <taxon>Dothideomycetes</taxon>
        <taxon>Pleosporomycetidae</taxon>
        <taxon>Aulographales</taxon>
        <taxon>Aulographaceae</taxon>
    </lineage>
</organism>
<reference evidence="3" key="1">
    <citation type="journal article" date="2020" name="Stud. Mycol.">
        <title>101 Dothideomycetes genomes: a test case for predicting lifestyles and emergence of pathogens.</title>
        <authorList>
            <person name="Haridas S."/>
            <person name="Albert R."/>
            <person name="Binder M."/>
            <person name="Bloem J."/>
            <person name="Labutti K."/>
            <person name="Salamov A."/>
            <person name="Andreopoulos B."/>
            <person name="Baker S."/>
            <person name="Barry K."/>
            <person name="Bills G."/>
            <person name="Bluhm B."/>
            <person name="Cannon C."/>
            <person name="Castanera R."/>
            <person name="Culley D."/>
            <person name="Daum C."/>
            <person name="Ezra D."/>
            <person name="Gonzalez J."/>
            <person name="Henrissat B."/>
            <person name="Kuo A."/>
            <person name="Liang C."/>
            <person name="Lipzen A."/>
            <person name="Lutzoni F."/>
            <person name="Magnuson J."/>
            <person name="Mondo S."/>
            <person name="Nolan M."/>
            <person name="Ohm R."/>
            <person name="Pangilinan J."/>
            <person name="Park H.-J."/>
            <person name="Ramirez L."/>
            <person name="Alfaro M."/>
            <person name="Sun H."/>
            <person name="Tritt A."/>
            <person name="Yoshinaga Y."/>
            <person name="Zwiers L.-H."/>
            <person name="Turgeon B."/>
            <person name="Goodwin S."/>
            <person name="Spatafora J."/>
            <person name="Crous P."/>
            <person name="Grigoriev I."/>
        </authorList>
    </citation>
    <scope>NUCLEOTIDE SEQUENCE</scope>
    <source>
        <strain evidence="3">CBS 113979</strain>
    </source>
</reference>
<dbReference type="EMBL" id="ML977176">
    <property type="protein sequence ID" value="KAF1983338.1"/>
    <property type="molecule type" value="Genomic_DNA"/>
</dbReference>
<evidence type="ECO:0000313" key="3">
    <source>
        <dbReference type="EMBL" id="KAF1983338.1"/>
    </source>
</evidence>
<proteinExistence type="predicted"/>
<dbReference type="InterPro" id="IPR000073">
    <property type="entry name" value="AB_hydrolase_1"/>
</dbReference>
<protein>
    <submittedName>
        <fullName evidence="3">Alpha/beta-hydrolase</fullName>
    </submittedName>
</protein>
<dbReference type="InterPro" id="IPR050266">
    <property type="entry name" value="AB_hydrolase_sf"/>
</dbReference>
<dbReference type="Gene3D" id="3.40.50.1820">
    <property type="entry name" value="alpha/beta hydrolase"/>
    <property type="match status" value="1"/>
</dbReference>
<sequence>MPFLSRPNGVQIYYNVHGPLNTTNPPILLTHGFTSTSALWTPQLSGLSAFHTLITYDMRGHGRSSSPSSPAEYTIEHNVADMLALLDLICRPNCKAVIGGLSLGGFMSLAFWKKHPERVCALIVTCSGPGFARQDVKEEWRNAALAQAEAFEKYGLAVLNPEDPGRKGEFHFGPEGLVLAARGMLAGIDVGVVGMLETIMVPTLVVVGEDDKQFLYPAEYMAKRIPDVKKLVVPRAGHAVNVDQPEIFLDAVLTFVAQVDGEGQGAKGSHL</sequence>
<keyword evidence="4" id="KW-1185">Reference proteome</keyword>
<gene>
    <name evidence="3" type="ORF">K402DRAFT_396811</name>
</gene>
<dbReference type="InterPro" id="IPR029058">
    <property type="entry name" value="AB_hydrolase_fold"/>
</dbReference>
<dbReference type="Pfam" id="PF12697">
    <property type="entry name" value="Abhydrolase_6"/>
    <property type="match status" value="1"/>
</dbReference>
<evidence type="ECO:0000313" key="4">
    <source>
        <dbReference type="Proteomes" id="UP000800041"/>
    </source>
</evidence>
<dbReference type="GO" id="GO:0016020">
    <property type="term" value="C:membrane"/>
    <property type="evidence" value="ECO:0007669"/>
    <property type="project" value="TreeGrafter"/>
</dbReference>
<accession>A0A6G1GRG6</accession>
<evidence type="ECO:0000256" key="1">
    <source>
        <dbReference type="ARBA" id="ARBA00022801"/>
    </source>
</evidence>
<dbReference type="SUPFAM" id="SSF53474">
    <property type="entry name" value="alpha/beta-Hydrolases"/>
    <property type="match status" value="1"/>
</dbReference>
<dbReference type="GO" id="GO:0016787">
    <property type="term" value="F:hydrolase activity"/>
    <property type="evidence" value="ECO:0007669"/>
    <property type="project" value="UniProtKB-KW"/>
</dbReference>
<name>A0A6G1GRG6_9PEZI</name>
<dbReference type="PANTHER" id="PTHR43798">
    <property type="entry name" value="MONOACYLGLYCEROL LIPASE"/>
    <property type="match status" value="1"/>
</dbReference>
<keyword evidence="1 3" id="KW-0378">Hydrolase</keyword>
<evidence type="ECO:0000259" key="2">
    <source>
        <dbReference type="Pfam" id="PF12697"/>
    </source>
</evidence>
<dbReference type="PANTHER" id="PTHR43798:SF31">
    <property type="entry name" value="AB HYDROLASE SUPERFAMILY PROTEIN YCLE"/>
    <property type="match status" value="1"/>
</dbReference>
<dbReference type="OrthoDB" id="8119704at2759"/>
<dbReference type="Proteomes" id="UP000800041">
    <property type="component" value="Unassembled WGS sequence"/>
</dbReference>
<dbReference type="AlphaFoldDB" id="A0A6G1GRG6"/>
<feature type="domain" description="AB hydrolase-1" evidence="2">
    <location>
        <begin position="27"/>
        <end position="251"/>
    </location>
</feature>
<dbReference type="PRINTS" id="PR00111">
    <property type="entry name" value="ABHYDROLASE"/>
</dbReference>